<comment type="caution">
    <text evidence="14">The sequence shown here is derived from an EMBL/GenBank/DDBJ whole genome shotgun (WGS) entry which is preliminary data.</text>
</comment>
<evidence type="ECO:0000256" key="2">
    <source>
        <dbReference type="ARBA" id="ARBA00009477"/>
    </source>
</evidence>
<accession>A0ABU2CBB5</accession>
<feature type="domain" description="Multidrug resistance protein MdtA-like beta-barrel" evidence="12">
    <location>
        <begin position="222"/>
        <end position="309"/>
    </location>
</feature>
<feature type="compositionally biased region" description="Low complexity" evidence="9">
    <location>
        <begin position="378"/>
        <end position="394"/>
    </location>
</feature>
<dbReference type="InterPro" id="IPR058626">
    <property type="entry name" value="MdtA-like_b-barrel"/>
</dbReference>
<dbReference type="Proteomes" id="UP001180487">
    <property type="component" value="Unassembled WGS sequence"/>
</dbReference>
<dbReference type="RefSeq" id="WP_310374850.1">
    <property type="nucleotide sequence ID" value="NZ_JAVDXT010000003.1"/>
</dbReference>
<evidence type="ECO:0000256" key="5">
    <source>
        <dbReference type="ARBA" id="ARBA00022519"/>
    </source>
</evidence>
<evidence type="ECO:0000256" key="8">
    <source>
        <dbReference type="SAM" id="Coils"/>
    </source>
</evidence>
<dbReference type="Gene3D" id="6.10.140.1990">
    <property type="match status" value="1"/>
</dbReference>
<dbReference type="EMBL" id="JAVDXT010000003">
    <property type="protein sequence ID" value="MDR7378604.1"/>
    <property type="molecule type" value="Genomic_DNA"/>
</dbReference>
<dbReference type="InterPro" id="IPR030190">
    <property type="entry name" value="MacA_alpha-hairpin_sf"/>
</dbReference>
<evidence type="ECO:0000256" key="1">
    <source>
        <dbReference type="ARBA" id="ARBA00004236"/>
    </source>
</evidence>
<sequence>MPKNKLLRYTLLALVLLALAVATKLVFFPAAKKPNFVTATAALADLEQAVLATGTVQAFKQVSVGAQASGQIKSLKVALGDTVKKGQLVAEIDSLTQQNSLRNAEAALANVQAQLLVKQATLKQAELSFQREKTLLAADASSRATFEAADAALQTARAEIGSLQAQIAQARITVSTAQLNLGYTQIQAPIDGVVVAIVAQEGQTVNANQTTPTIIKLARLDTITVKAQISEADVVRVKPGQKVYFTILGAPDKRYTTTLRTVEPAPDSILTDTTTTTTTSATAIYYNGLLDVPNPEGQLRISMTAQVSIVQSEAKQVLSIPSAALGERDRQGRTRVRVVNADGQAEPRVVKVGLNNNVNAQILEGLAEGERVVVSEAPAAGTSGSSSGSGRSGMRPPPGM</sequence>
<dbReference type="InterPro" id="IPR058624">
    <property type="entry name" value="MdtA-like_HH"/>
</dbReference>
<evidence type="ECO:0000259" key="13">
    <source>
        <dbReference type="Pfam" id="PF25967"/>
    </source>
</evidence>
<feature type="region of interest" description="Disordered" evidence="9">
    <location>
        <begin position="374"/>
        <end position="400"/>
    </location>
</feature>
<dbReference type="Pfam" id="PF25967">
    <property type="entry name" value="RND-MFP_C"/>
    <property type="match status" value="1"/>
</dbReference>
<evidence type="ECO:0000259" key="12">
    <source>
        <dbReference type="Pfam" id="PF25944"/>
    </source>
</evidence>
<evidence type="ECO:0000256" key="9">
    <source>
        <dbReference type="SAM" id="MobiDB-lite"/>
    </source>
</evidence>
<gene>
    <name evidence="14" type="ORF">J2X19_003298</name>
</gene>
<evidence type="ECO:0000256" key="6">
    <source>
        <dbReference type="ARBA" id="ARBA00023054"/>
    </source>
</evidence>
<evidence type="ECO:0000256" key="7">
    <source>
        <dbReference type="ARBA" id="ARBA00023136"/>
    </source>
</evidence>
<evidence type="ECO:0000259" key="11">
    <source>
        <dbReference type="Pfam" id="PF25917"/>
    </source>
</evidence>
<dbReference type="Gene3D" id="2.40.50.100">
    <property type="match status" value="1"/>
</dbReference>
<dbReference type="Pfam" id="PF25944">
    <property type="entry name" value="Beta-barrel_RND"/>
    <property type="match status" value="1"/>
</dbReference>
<dbReference type="InterPro" id="IPR006143">
    <property type="entry name" value="RND_pump_MFP"/>
</dbReference>
<dbReference type="PANTHER" id="PTHR30469">
    <property type="entry name" value="MULTIDRUG RESISTANCE PROTEIN MDTA"/>
    <property type="match status" value="1"/>
</dbReference>
<feature type="domain" description="Multidrug resistance protein MdtA-like C-terminal permuted SH3" evidence="13">
    <location>
        <begin position="316"/>
        <end position="377"/>
    </location>
</feature>
<dbReference type="Pfam" id="PF25917">
    <property type="entry name" value="BSH_RND"/>
    <property type="match status" value="1"/>
</dbReference>
<dbReference type="Pfam" id="PF25876">
    <property type="entry name" value="HH_MFP_RND"/>
    <property type="match status" value="1"/>
</dbReference>
<keyword evidence="4" id="KW-1003">Cell membrane</keyword>
<dbReference type="Gene3D" id="2.40.30.170">
    <property type="match status" value="1"/>
</dbReference>
<feature type="domain" description="Multidrug resistance protein MdtA-like barrel-sandwich hybrid" evidence="11">
    <location>
        <begin position="61"/>
        <end position="215"/>
    </location>
</feature>
<comment type="similarity">
    <text evidence="2">Belongs to the membrane fusion protein (MFP) (TC 8.A.1) family.</text>
</comment>
<keyword evidence="6 8" id="KW-0175">Coiled coil</keyword>
<evidence type="ECO:0000256" key="4">
    <source>
        <dbReference type="ARBA" id="ARBA00022475"/>
    </source>
</evidence>
<keyword evidence="5" id="KW-0997">Cell inner membrane</keyword>
<keyword evidence="7" id="KW-0472">Membrane</keyword>
<proteinExistence type="inferred from homology"/>
<feature type="domain" description="Multidrug resistance protein MdtA-like alpha-helical hairpin" evidence="10">
    <location>
        <begin position="108"/>
        <end position="184"/>
    </location>
</feature>
<dbReference type="PANTHER" id="PTHR30469:SF33">
    <property type="entry name" value="SLR1207 PROTEIN"/>
    <property type="match status" value="1"/>
</dbReference>
<dbReference type="SUPFAM" id="SSF111369">
    <property type="entry name" value="HlyD-like secretion proteins"/>
    <property type="match status" value="1"/>
</dbReference>
<keyword evidence="15" id="KW-1185">Reference proteome</keyword>
<evidence type="ECO:0000313" key="14">
    <source>
        <dbReference type="EMBL" id="MDR7378604.1"/>
    </source>
</evidence>
<dbReference type="InterPro" id="IPR058627">
    <property type="entry name" value="MdtA-like_C"/>
</dbReference>
<protein>
    <submittedName>
        <fullName evidence="14">Macrolide-specific efflux system membrane fusion protein</fullName>
    </submittedName>
</protein>
<organism evidence="14 15">
    <name type="scientific">Rhodoferax ferrireducens</name>
    <dbReference type="NCBI Taxonomy" id="192843"/>
    <lineage>
        <taxon>Bacteria</taxon>
        <taxon>Pseudomonadati</taxon>
        <taxon>Pseudomonadota</taxon>
        <taxon>Betaproteobacteria</taxon>
        <taxon>Burkholderiales</taxon>
        <taxon>Comamonadaceae</taxon>
        <taxon>Rhodoferax</taxon>
    </lineage>
</organism>
<dbReference type="Gene3D" id="2.40.420.20">
    <property type="match status" value="1"/>
</dbReference>
<evidence type="ECO:0000256" key="3">
    <source>
        <dbReference type="ARBA" id="ARBA00022448"/>
    </source>
</evidence>
<dbReference type="NCBIfam" id="TIGR01730">
    <property type="entry name" value="RND_mfp"/>
    <property type="match status" value="1"/>
</dbReference>
<evidence type="ECO:0000313" key="15">
    <source>
        <dbReference type="Proteomes" id="UP001180487"/>
    </source>
</evidence>
<feature type="coiled-coil region" evidence="8">
    <location>
        <begin position="146"/>
        <end position="173"/>
    </location>
</feature>
<comment type="subcellular location">
    <subcellularLocation>
        <location evidence="1">Cell membrane</location>
    </subcellularLocation>
</comment>
<keyword evidence="3" id="KW-0813">Transport</keyword>
<dbReference type="InterPro" id="IPR058625">
    <property type="entry name" value="MdtA-like_BSH"/>
</dbReference>
<evidence type="ECO:0000259" key="10">
    <source>
        <dbReference type="Pfam" id="PF25876"/>
    </source>
</evidence>
<name>A0ABU2CBB5_9BURK</name>
<reference evidence="14 15" key="1">
    <citation type="submission" date="2023-07" db="EMBL/GenBank/DDBJ databases">
        <title>Sorghum-associated microbial communities from plants grown in Nebraska, USA.</title>
        <authorList>
            <person name="Schachtman D."/>
        </authorList>
    </citation>
    <scope>NUCLEOTIDE SEQUENCE [LARGE SCALE GENOMIC DNA]</scope>
    <source>
        <strain evidence="14 15">BE313</strain>
    </source>
</reference>